<name>A0ABU0JKP3_9HYPH</name>
<accession>A0ABU0JKP3</accession>
<keyword evidence="2" id="KW-1185">Reference proteome</keyword>
<proteinExistence type="predicted"/>
<comment type="caution">
    <text evidence="1">The sequence shown here is derived from an EMBL/GenBank/DDBJ whole genome shotgun (WGS) entry which is preliminary data.</text>
</comment>
<dbReference type="EMBL" id="JAUSVX010000020">
    <property type="protein sequence ID" value="MDQ0474165.1"/>
    <property type="molecule type" value="Genomic_DNA"/>
</dbReference>
<evidence type="ECO:0008006" key="3">
    <source>
        <dbReference type="Google" id="ProtNLM"/>
    </source>
</evidence>
<protein>
    <recommendedName>
        <fullName evidence="3">Histidine kinase</fullName>
    </recommendedName>
</protein>
<dbReference type="Proteomes" id="UP001242480">
    <property type="component" value="Unassembled WGS sequence"/>
</dbReference>
<organism evidence="1 2">
    <name type="scientific">Labrys wisconsinensis</name>
    <dbReference type="NCBI Taxonomy" id="425677"/>
    <lineage>
        <taxon>Bacteria</taxon>
        <taxon>Pseudomonadati</taxon>
        <taxon>Pseudomonadota</taxon>
        <taxon>Alphaproteobacteria</taxon>
        <taxon>Hyphomicrobiales</taxon>
        <taxon>Xanthobacteraceae</taxon>
        <taxon>Labrys</taxon>
    </lineage>
</organism>
<dbReference type="RefSeq" id="WP_307283315.1">
    <property type="nucleotide sequence ID" value="NZ_JAUSVX010000020.1"/>
</dbReference>
<reference evidence="1 2" key="1">
    <citation type="submission" date="2023-07" db="EMBL/GenBank/DDBJ databases">
        <title>Genomic Encyclopedia of Type Strains, Phase IV (KMG-IV): sequencing the most valuable type-strain genomes for metagenomic binning, comparative biology and taxonomic classification.</title>
        <authorList>
            <person name="Goeker M."/>
        </authorList>
    </citation>
    <scope>NUCLEOTIDE SEQUENCE [LARGE SCALE GENOMIC DNA]</scope>
    <source>
        <strain evidence="1 2">DSM 19619</strain>
    </source>
</reference>
<evidence type="ECO:0000313" key="2">
    <source>
        <dbReference type="Proteomes" id="UP001242480"/>
    </source>
</evidence>
<sequence length="47" mass="5032">MPSLLRFLTILAVLGALGYGALYALATFVKPATREMVTPVPLTRIGQ</sequence>
<evidence type="ECO:0000313" key="1">
    <source>
        <dbReference type="EMBL" id="MDQ0474165.1"/>
    </source>
</evidence>
<gene>
    <name evidence="1" type="ORF">QO011_007204</name>
</gene>